<dbReference type="RefSeq" id="XP_038051778.1">
    <property type="nucleotide sequence ID" value="XM_038195850.1"/>
</dbReference>
<organism evidence="3 4">
    <name type="scientific">Patiria miniata</name>
    <name type="common">Bat star</name>
    <name type="synonym">Asterina miniata</name>
    <dbReference type="NCBI Taxonomy" id="46514"/>
    <lineage>
        <taxon>Eukaryota</taxon>
        <taxon>Metazoa</taxon>
        <taxon>Echinodermata</taxon>
        <taxon>Eleutherozoa</taxon>
        <taxon>Asterozoa</taxon>
        <taxon>Asteroidea</taxon>
        <taxon>Valvatacea</taxon>
        <taxon>Valvatida</taxon>
        <taxon>Asterinidae</taxon>
        <taxon>Patiria</taxon>
    </lineage>
</organism>
<protein>
    <submittedName>
        <fullName evidence="3">Uncharacterized protein</fullName>
    </submittedName>
</protein>
<keyword evidence="2" id="KW-0472">Membrane</keyword>
<feature type="region of interest" description="Disordered" evidence="1">
    <location>
        <begin position="28"/>
        <end position="132"/>
    </location>
</feature>
<feature type="transmembrane region" description="Helical" evidence="2">
    <location>
        <begin position="319"/>
        <end position="343"/>
    </location>
</feature>
<keyword evidence="2" id="KW-0812">Transmembrane</keyword>
<name>A0A913ZJ04_PATMI</name>
<evidence type="ECO:0000256" key="1">
    <source>
        <dbReference type="SAM" id="MobiDB-lite"/>
    </source>
</evidence>
<dbReference type="GeneID" id="119724685"/>
<proteinExistence type="predicted"/>
<accession>A0A913ZJ04</accession>
<feature type="compositionally biased region" description="Polar residues" evidence="1">
    <location>
        <begin position="120"/>
        <end position="132"/>
    </location>
</feature>
<keyword evidence="4" id="KW-1185">Reference proteome</keyword>
<dbReference type="RefSeq" id="XP_038051777.1">
    <property type="nucleotide sequence ID" value="XM_038195849.1"/>
</dbReference>
<evidence type="ECO:0000313" key="4">
    <source>
        <dbReference type="Proteomes" id="UP000887568"/>
    </source>
</evidence>
<evidence type="ECO:0000256" key="2">
    <source>
        <dbReference type="SAM" id="Phobius"/>
    </source>
</evidence>
<dbReference type="EnsemblMetazoa" id="XM_038195849.1">
    <property type="protein sequence ID" value="XP_038051777.1"/>
    <property type="gene ID" value="LOC119724685"/>
</dbReference>
<evidence type="ECO:0000313" key="3">
    <source>
        <dbReference type="EnsemblMetazoa" id="XP_038051777.1"/>
    </source>
</evidence>
<feature type="compositionally biased region" description="Basic and acidic residues" evidence="1">
    <location>
        <begin position="28"/>
        <end position="39"/>
    </location>
</feature>
<dbReference type="EnsemblMetazoa" id="XM_038195850.1">
    <property type="protein sequence ID" value="XP_038051778.1"/>
    <property type="gene ID" value="LOC119724685"/>
</dbReference>
<dbReference type="OrthoDB" id="10557222at2759"/>
<dbReference type="Proteomes" id="UP000887568">
    <property type="component" value="Unplaced"/>
</dbReference>
<feature type="compositionally biased region" description="Polar residues" evidence="1">
    <location>
        <begin position="262"/>
        <end position="282"/>
    </location>
</feature>
<feature type="region of interest" description="Disordered" evidence="1">
    <location>
        <begin position="161"/>
        <end position="214"/>
    </location>
</feature>
<reference evidence="3" key="1">
    <citation type="submission" date="2022-11" db="UniProtKB">
        <authorList>
            <consortium name="EnsemblMetazoa"/>
        </authorList>
    </citation>
    <scope>IDENTIFICATION</scope>
</reference>
<dbReference type="AlphaFoldDB" id="A0A913ZJ04"/>
<sequence>MRDKQSPGDTYNYKEHVYADPVALRKEIEKDKQEKADKQKIKKYQKPSSPPPVPSGPRQGTGRNTLYAELAKKSNVPKSSVRDLGSLFGGTLPRAGSATTPEDSPPPPVPEVTESRNILDENNSTPGSPIKTLQSDTVMNILGACDDETPDSEWISAPVEGVAEPDLKEGPVANLAEGQVTEDSNTEPNGLEDESFGAPSPEPGAEEAEVVIDVRINSEAGIEIGAEIPTAADDADTPNDDDGGVRLIKSVKRDPFAVDTGDTGSAAANASTEPAGNSPAQSKQEHGSEAGSGSSGSTKRKKKDVESGFHPNNHLRRNLIIISLFLLIVLILVSIAIVILLNYTQLFK</sequence>
<feature type="region of interest" description="Disordered" evidence="1">
    <location>
        <begin position="226"/>
        <end position="309"/>
    </location>
</feature>
<dbReference type="OMA" id="VTEDANC"/>
<feature type="compositionally biased region" description="Acidic residues" evidence="1">
    <location>
        <begin position="233"/>
        <end position="242"/>
    </location>
</feature>
<keyword evidence="2" id="KW-1133">Transmembrane helix</keyword>